<dbReference type="PANTHER" id="PTHR11731">
    <property type="entry name" value="PROTEASE FAMILY S9B,C DIPEPTIDYL-PEPTIDASE IV-RELATED"/>
    <property type="match status" value="1"/>
</dbReference>
<dbReference type="Gene3D" id="2.140.10.30">
    <property type="entry name" value="Dipeptidylpeptidase IV, N-terminal domain"/>
    <property type="match status" value="2"/>
</dbReference>
<dbReference type="PROSITE" id="PS00708">
    <property type="entry name" value="PRO_ENDOPEP_SER"/>
    <property type="match status" value="1"/>
</dbReference>
<reference evidence="6 7" key="1">
    <citation type="submission" date="2023-05" db="EMBL/GenBank/DDBJ databases">
        <title>Novel species of genus Flectobacillus isolated from stream in China.</title>
        <authorList>
            <person name="Lu H."/>
        </authorList>
    </citation>
    <scope>NUCLEOTIDE SEQUENCE [LARGE SCALE GENOMIC DNA]</scope>
    <source>
        <strain evidence="6 7">KCTC 42575</strain>
    </source>
</reference>
<dbReference type="InterPro" id="IPR002469">
    <property type="entry name" value="Peptidase_S9B_N"/>
</dbReference>
<dbReference type="GO" id="GO:0016787">
    <property type="term" value="F:hydrolase activity"/>
    <property type="evidence" value="ECO:0007669"/>
    <property type="project" value="UniProtKB-KW"/>
</dbReference>
<keyword evidence="3" id="KW-0732">Signal</keyword>
<evidence type="ECO:0000256" key="2">
    <source>
        <dbReference type="ARBA" id="ARBA00022801"/>
    </source>
</evidence>
<evidence type="ECO:0000256" key="1">
    <source>
        <dbReference type="ARBA" id="ARBA00022670"/>
    </source>
</evidence>
<dbReference type="InterPro" id="IPR050278">
    <property type="entry name" value="Serine_Prot_S9B/DPPIV"/>
</dbReference>
<dbReference type="Pfam" id="PF00930">
    <property type="entry name" value="DPPIV_N"/>
    <property type="match status" value="1"/>
</dbReference>
<dbReference type="PANTHER" id="PTHR11731:SF193">
    <property type="entry name" value="DIPEPTIDYL PEPTIDASE 9"/>
    <property type="match status" value="1"/>
</dbReference>
<accession>A0ABT6YEL8</accession>
<dbReference type="InterPro" id="IPR029058">
    <property type="entry name" value="AB_hydrolase_fold"/>
</dbReference>
<dbReference type="Gene3D" id="3.40.50.1820">
    <property type="entry name" value="alpha/beta hydrolase"/>
    <property type="match status" value="1"/>
</dbReference>
<evidence type="ECO:0000313" key="7">
    <source>
        <dbReference type="Proteomes" id="UP001236507"/>
    </source>
</evidence>
<dbReference type="Pfam" id="PF00326">
    <property type="entry name" value="Peptidase_S9"/>
    <property type="match status" value="1"/>
</dbReference>
<dbReference type="EMBL" id="JASHIF010000025">
    <property type="protein sequence ID" value="MDI9862042.1"/>
    <property type="molecule type" value="Genomic_DNA"/>
</dbReference>
<dbReference type="InterPro" id="IPR002471">
    <property type="entry name" value="Pept_S9_AS"/>
</dbReference>
<dbReference type="InterPro" id="IPR001375">
    <property type="entry name" value="Peptidase_S9_cat"/>
</dbReference>
<keyword evidence="1" id="KW-0645">Protease</keyword>
<feature type="signal peptide" evidence="3">
    <location>
        <begin position="1"/>
        <end position="19"/>
    </location>
</feature>
<keyword evidence="2 6" id="KW-0378">Hydrolase</keyword>
<dbReference type="SUPFAM" id="SSF53474">
    <property type="entry name" value="alpha/beta-Hydrolases"/>
    <property type="match status" value="1"/>
</dbReference>
<evidence type="ECO:0000313" key="6">
    <source>
        <dbReference type="EMBL" id="MDI9862042.1"/>
    </source>
</evidence>
<dbReference type="SUPFAM" id="SSF82171">
    <property type="entry name" value="DPP6 N-terminal domain-like"/>
    <property type="match status" value="1"/>
</dbReference>
<feature type="domain" description="Peptidase S9 prolyl oligopeptidase catalytic" evidence="4">
    <location>
        <begin position="590"/>
        <end position="785"/>
    </location>
</feature>
<feature type="chain" id="PRO_5046037208" evidence="3">
    <location>
        <begin position="20"/>
        <end position="786"/>
    </location>
</feature>
<sequence length="786" mass="89777">MKKIYFFIFAYLCCSMTFAQKLSIESIMQDPKNSIGSLPSNIFWSEDNKTIYFNWNPDKNKADSLYGLLVSDKKIFKVSPSVRRGLPSAFGVYSKDRSKKVFTRNGDIFLMDTQTQAVRQITNTLEYESDAEFSGKEDKIIFTKANNLFSFNLSNGELVQLSNFIAGAKRPEAKQSEQDKWLKQDQLSMFEILKERADKKKEGEKISKADSPKRPKEFYLDEKRVDNLVLSPDGNYITFRLVKAATGSKSTIVPNYVTESGFTEDIPARTKVGAPAASYEYFVYQIAKDTIVSIPTKGIEGIYDQPAYLKDYAVKKDTTKAKKPEARMVLMSGPVWSEDSKYAVMVARSTDNKDRWILKFDPITLKLETIDRQHDEAWIGGPNIGFGTGSLGFLADQKTLYFQSEADGYSHIYTVDLSNNQKKQLTKGKFEVQSLQLSKDKNFFYITTNEVHPGEQHFYKMSVTGGERTRLTKLAGSNQVVLSPDETKLAYLHSESTKPWELYLQDNSPTAPATQLTQSTSEHFKAYKWRDPQVLTIKARDGEDIYARYYEGKGAKGKKPAVIFVHGAGYLQNAHKWWSQYFREYMFHNFLVDNGYDVLDIDYRGSAGYGRDWRTGIYRFMGGKDLTDHVDAAKWLVEKHGVDAKKIGIYGGSYGGFMTLMALFTSPDTFKAGAALRPVTDWAAYNHPYTANILNEPQKDSIAYRRSSPIYHAAGLKNRLLICHGMVDVNVHFQDVVRLSQRLIELKKENWELAAYPMEDHGFVEPTSWMDEYKRIFKLFEEELKK</sequence>
<evidence type="ECO:0000259" key="4">
    <source>
        <dbReference type="Pfam" id="PF00326"/>
    </source>
</evidence>
<gene>
    <name evidence="6" type="ORF">QM524_22655</name>
</gene>
<dbReference type="Proteomes" id="UP001236507">
    <property type="component" value="Unassembled WGS sequence"/>
</dbReference>
<proteinExistence type="predicted"/>
<feature type="domain" description="Dipeptidylpeptidase IV N-terminal" evidence="5">
    <location>
        <begin position="270"/>
        <end position="495"/>
    </location>
</feature>
<organism evidence="6 7">
    <name type="scientific">Flectobacillus roseus</name>
    <dbReference type="NCBI Taxonomy" id="502259"/>
    <lineage>
        <taxon>Bacteria</taxon>
        <taxon>Pseudomonadati</taxon>
        <taxon>Bacteroidota</taxon>
        <taxon>Cytophagia</taxon>
        <taxon>Cytophagales</taxon>
        <taxon>Flectobacillaceae</taxon>
        <taxon>Flectobacillus</taxon>
    </lineage>
</organism>
<evidence type="ECO:0000256" key="3">
    <source>
        <dbReference type="SAM" id="SignalP"/>
    </source>
</evidence>
<dbReference type="RefSeq" id="WP_283346362.1">
    <property type="nucleotide sequence ID" value="NZ_JASHIF010000025.1"/>
</dbReference>
<keyword evidence="7" id="KW-1185">Reference proteome</keyword>
<comment type="caution">
    <text evidence="6">The sequence shown here is derived from an EMBL/GenBank/DDBJ whole genome shotgun (WGS) entry which is preliminary data.</text>
</comment>
<evidence type="ECO:0000259" key="5">
    <source>
        <dbReference type="Pfam" id="PF00930"/>
    </source>
</evidence>
<name>A0ABT6YEL8_9BACT</name>
<protein>
    <submittedName>
        <fullName evidence="6">Alpha/beta fold hydrolase</fullName>
    </submittedName>
</protein>